<organism evidence="1 2">
    <name type="scientific">Chaetomium tenue</name>
    <dbReference type="NCBI Taxonomy" id="1854479"/>
    <lineage>
        <taxon>Eukaryota</taxon>
        <taxon>Fungi</taxon>
        <taxon>Dikarya</taxon>
        <taxon>Ascomycota</taxon>
        <taxon>Pezizomycotina</taxon>
        <taxon>Sordariomycetes</taxon>
        <taxon>Sordariomycetidae</taxon>
        <taxon>Sordariales</taxon>
        <taxon>Chaetomiaceae</taxon>
        <taxon>Chaetomium</taxon>
    </lineage>
</organism>
<gene>
    <name evidence="1" type="ORF">F5144DRAFT_627292</name>
</gene>
<dbReference type="Proteomes" id="UP000724584">
    <property type="component" value="Unassembled WGS sequence"/>
</dbReference>
<sequence>MAAPVAPSPSTDSDMVSDSMDTVSLPLRRRTNLPALDNDPTQQIINAITQVGAQLIARIDRLETRLVNRIDQLGESVDRLEGSVGRLEESVGRLEGSVGRLEGSVGRLEGSVGRLEGSVDRLVNRLEESVDRLGEGVHQLEQSFNNPTNHIALLEGSVNTLADIKQTASDTNAHVCVQNAEAAGLVRGVYSYLVPLRSLRDGNVIANFPTTFKNIDNLQDPDAYAVFYELVRGKAMPT</sequence>
<name>A0ACB7PMF7_9PEZI</name>
<reference evidence="1 2" key="1">
    <citation type="journal article" date="2021" name="Nat. Commun.">
        <title>Genetic determinants of endophytism in the Arabidopsis root mycobiome.</title>
        <authorList>
            <person name="Mesny F."/>
            <person name="Miyauchi S."/>
            <person name="Thiergart T."/>
            <person name="Pickel B."/>
            <person name="Atanasova L."/>
            <person name="Karlsson M."/>
            <person name="Huettel B."/>
            <person name="Barry K.W."/>
            <person name="Haridas S."/>
            <person name="Chen C."/>
            <person name="Bauer D."/>
            <person name="Andreopoulos W."/>
            <person name="Pangilinan J."/>
            <person name="LaButti K."/>
            <person name="Riley R."/>
            <person name="Lipzen A."/>
            <person name="Clum A."/>
            <person name="Drula E."/>
            <person name="Henrissat B."/>
            <person name="Kohler A."/>
            <person name="Grigoriev I.V."/>
            <person name="Martin F.M."/>
            <person name="Hacquard S."/>
        </authorList>
    </citation>
    <scope>NUCLEOTIDE SEQUENCE [LARGE SCALE GENOMIC DNA]</scope>
    <source>
        <strain evidence="1 2">MPI-SDFR-AT-0079</strain>
    </source>
</reference>
<accession>A0ACB7PMF7</accession>
<dbReference type="EMBL" id="JAGIZQ010000002">
    <property type="protein sequence ID" value="KAH6641244.1"/>
    <property type="molecule type" value="Genomic_DNA"/>
</dbReference>
<comment type="caution">
    <text evidence="1">The sequence shown here is derived from an EMBL/GenBank/DDBJ whole genome shotgun (WGS) entry which is preliminary data.</text>
</comment>
<proteinExistence type="predicted"/>
<evidence type="ECO:0000313" key="2">
    <source>
        <dbReference type="Proteomes" id="UP000724584"/>
    </source>
</evidence>
<evidence type="ECO:0000313" key="1">
    <source>
        <dbReference type="EMBL" id="KAH6641244.1"/>
    </source>
</evidence>
<protein>
    <submittedName>
        <fullName evidence="1">Uncharacterized protein</fullName>
    </submittedName>
</protein>
<keyword evidence="2" id="KW-1185">Reference proteome</keyword>